<comment type="caution">
    <text evidence="1">The sequence shown here is derived from an EMBL/GenBank/DDBJ whole genome shotgun (WGS) entry which is preliminary data.</text>
</comment>
<evidence type="ECO:0000313" key="2">
    <source>
        <dbReference type="Proteomes" id="UP000784294"/>
    </source>
</evidence>
<sequence length="67" mass="7188">MLGVYHPSEQKDFATSDSPGLTFRPAYSALGRLNSRQMKGHLTAMDVLKEAGLLLAGSDAGALTLFY</sequence>
<proteinExistence type="predicted"/>
<accession>A0A448WI43</accession>
<dbReference type="Proteomes" id="UP000784294">
    <property type="component" value="Unassembled WGS sequence"/>
</dbReference>
<dbReference type="AlphaFoldDB" id="A0A448WI43"/>
<dbReference type="EMBL" id="CAAALY010014106">
    <property type="protein sequence ID" value="VEL12210.1"/>
    <property type="molecule type" value="Genomic_DNA"/>
</dbReference>
<evidence type="ECO:0000313" key="1">
    <source>
        <dbReference type="EMBL" id="VEL12210.1"/>
    </source>
</evidence>
<keyword evidence="2" id="KW-1185">Reference proteome</keyword>
<name>A0A448WI43_9PLAT</name>
<gene>
    <name evidence="1" type="ORF">PXEA_LOCUS5650</name>
</gene>
<reference evidence="1" key="1">
    <citation type="submission" date="2018-11" db="EMBL/GenBank/DDBJ databases">
        <authorList>
            <consortium name="Pathogen Informatics"/>
        </authorList>
    </citation>
    <scope>NUCLEOTIDE SEQUENCE</scope>
</reference>
<organism evidence="1 2">
    <name type="scientific">Protopolystoma xenopodis</name>
    <dbReference type="NCBI Taxonomy" id="117903"/>
    <lineage>
        <taxon>Eukaryota</taxon>
        <taxon>Metazoa</taxon>
        <taxon>Spiralia</taxon>
        <taxon>Lophotrochozoa</taxon>
        <taxon>Platyhelminthes</taxon>
        <taxon>Monogenea</taxon>
        <taxon>Polyopisthocotylea</taxon>
        <taxon>Polystomatidea</taxon>
        <taxon>Polystomatidae</taxon>
        <taxon>Protopolystoma</taxon>
    </lineage>
</organism>
<protein>
    <submittedName>
        <fullName evidence="1">Uncharacterized protein</fullName>
    </submittedName>
</protein>